<dbReference type="EMBL" id="PPXD01000007">
    <property type="protein sequence ID" value="POH67540.1"/>
    <property type="molecule type" value="Genomic_DNA"/>
</dbReference>
<sequence length="230" mass="23917">MPDDSAAAPPDSPGATPTPPPRPAFWRERIPGFADRLPTKWLLTALTTVLLGLSAVFGGLADAPVQAAPVIAAGERHVGSELTVTVSQALLIDAFPEQLLVPAEGNRLLVVRAMVDNTTTEAIRLGTAESDRIRVGGVPGLPEAEPPTRVLVIDDGSGEVFAQPGVPVEVVFIWEVAGDAVAMGDSIDVQLLDRVLISEGQLTYGGLYDDPVVTGTLELELGDVGAGVSE</sequence>
<gene>
    <name evidence="2" type="ORF">C3B61_06440</name>
</gene>
<dbReference type="AlphaFoldDB" id="A0A2S3ZJ03"/>
<dbReference type="Proteomes" id="UP000237340">
    <property type="component" value="Unassembled WGS sequence"/>
</dbReference>
<comment type="caution">
    <text evidence="2">The sequence shown here is derived from an EMBL/GenBank/DDBJ whole genome shotgun (WGS) entry which is preliminary data.</text>
</comment>
<keyword evidence="3" id="KW-1185">Reference proteome</keyword>
<evidence type="ECO:0000256" key="1">
    <source>
        <dbReference type="SAM" id="MobiDB-lite"/>
    </source>
</evidence>
<evidence type="ECO:0000313" key="3">
    <source>
        <dbReference type="Proteomes" id="UP000237340"/>
    </source>
</evidence>
<reference evidence="2 3" key="1">
    <citation type="submission" date="2018-01" db="EMBL/GenBank/DDBJ databases">
        <title>Cryobacterium sp. nov., from glaciers in China.</title>
        <authorList>
            <person name="Liu Q."/>
            <person name="Xin Y.-H."/>
        </authorList>
    </citation>
    <scope>NUCLEOTIDE SEQUENCE [LARGE SCALE GENOMIC DNA]</scope>
    <source>
        <strain evidence="2 3">TMN-42</strain>
    </source>
</reference>
<evidence type="ECO:0008006" key="4">
    <source>
        <dbReference type="Google" id="ProtNLM"/>
    </source>
</evidence>
<evidence type="ECO:0000313" key="2">
    <source>
        <dbReference type="EMBL" id="POH67540.1"/>
    </source>
</evidence>
<feature type="region of interest" description="Disordered" evidence="1">
    <location>
        <begin position="1"/>
        <end position="24"/>
    </location>
</feature>
<accession>A0A2S3ZJ03</accession>
<feature type="compositionally biased region" description="Pro residues" evidence="1">
    <location>
        <begin position="10"/>
        <end position="23"/>
    </location>
</feature>
<name>A0A2S3ZJ03_9MICO</name>
<proteinExistence type="predicted"/>
<organism evidence="2 3">
    <name type="scientific">Cryobacterium zongtaii</name>
    <dbReference type="NCBI Taxonomy" id="1259217"/>
    <lineage>
        <taxon>Bacteria</taxon>
        <taxon>Bacillati</taxon>
        <taxon>Actinomycetota</taxon>
        <taxon>Actinomycetes</taxon>
        <taxon>Micrococcales</taxon>
        <taxon>Microbacteriaceae</taxon>
        <taxon>Cryobacterium</taxon>
    </lineage>
</organism>
<dbReference type="RefSeq" id="WP_133160240.1">
    <property type="nucleotide sequence ID" value="NZ_PPXD01000007.1"/>
</dbReference>
<protein>
    <recommendedName>
        <fullName evidence="4">DUF4352 domain-containing protein</fullName>
    </recommendedName>
</protein>